<feature type="domain" description="SAP" evidence="3">
    <location>
        <begin position="350"/>
        <end position="384"/>
    </location>
</feature>
<name>A0A7S4AE50_9STRA</name>
<dbReference type="EMBL" id="HBIX01006950">
    <property type="protein sequence ID" value="CAE0712709.1"/>
    <property type="molecule type" value="Transcribed_RNA"/>
</dbReference>
<dbReference type="InterPro" id="IPR045005">
    <property type="entry name" value="BPM1-6"/>
</dbReference>
<dbReference type="Pfam" id="PF00651">
    <property type="entry name" value="BTB"/>
    <property type="match status" value="1"/>
</dbReference>
<dbReference type="SUPFAM" id="SSF54695">
    <property type="entry name" value="POZ domain"/>
    <property type="match status" value="1"/>
</dbReference>
<dbReference type="PROSITE" id="PS50800">
    <property type="entry name" value="SAP"/>
    <property type="match status" value="1"/>
</dbReference>
<protein>
    <recommendedName>
        <fullName evidence="5">BTB domain-containing protein</fullName>
    </recommendedName>
</protein>
<feature type="domain" description="MATH" evidence="2">
    <location>
        <begin position="24"/>
        <end position="143"/>
    </location>
</feature>
<accession>A0A7S4AE50</accession>
<dbReference type="Pfam" id="PF22486">
    <property type="entry name" value="MATH_2"/>
    <property type="match status" value="1"/>
</dbReference>
<dbReference type="SMART" id="SM00225">
    <property type="entry name" value="BTB"/>
    <property type="match status" value="1"/>
</dbReference>
<dbReference type="InterPro" id="IPR002083">
    <property type="entry name" value="MATH/TRAF_dom"/>
</dbReference>
<dbReference type="InterPro" id="IPR011333">
    <property type="entry name" value="SKP1/BTB/POZ_sf"/>
</dbReference>
<dbReference type="PANTHER" id="PTHR26379:SF187">
    <property type="entry name" value="OS07G0655300 PROTEIN"/>
    <property type="match status" value="1"/>
</dbReference>
<evidence type="ECO:0000259" key="2">
    <source>
        <dbReference type="PROSITE" id="PS50144"/>
    </source>
</evidence>
<dbReference type="InterPro" id="IPR000210">
    <property type="entry name" value="BTB/POZ_dom"/>
</dbReference>
<dbReference type="SUPFAM" id="SSF68906">
    <property type="entry name" value="SAP domain"/>
    <property type="match status" value="1"/>
</dbReference>
<dbReference type="InterPro" id="IPR003034">
    <property type="entry name" value="SAP_dom"/>
</dbReference>
<dbReference type="Gene3D" id="3.30.710.10">
    <property type="entry name" value="Potassium Channel Kv1.1, Chain A"/>
    <property type="match status" value="1"/>
</dbReference>
<dbReference type="InterPro" id="IPR036361">
    <property type="entry name" value="SAP_dom_sf"/>
</dbReference>
<dbReference type="PROSITE" id="PS50144">
    <property type="entry name" value="MATH"/>
    <property type="match status" value="1"/>
</dbReference>
<dbReference type="AlphaFoldDB" id="A0A7S4AE50"/>
<dbReference type="Gene3D" id="2.60.210.10">
    <property type="entry name" value="Apoptosis, Tumor Necrosis Factor Receptor Associated Protein 2, Chain A"/>
    <property type="match status" value="1"/>
</dbReference>
<organism evidence="4">
    <name type="scientific">Pseudo-nitzschia australis</name>
    <dbReference type="NCBI Taxonomy" id="44445"/>
    <lineage>
        <taxon>Eukaryota</taxon>
        <taxon>Sar</taxon>
        <taxon>Stramenopiles</taxon>
        <taxon>Ochrophyta</taxon>
        <taxon>Bacillariophyta</taxon>
        <taxon>Bacillariophyceae</taxon>
        <taxon>Bacillariophycidae</taxon>
        <taxon>Bacillariales</taxon>
        <taxon>Bacillariaceae</taxon>
        <taxon>Pseudo-nitzschia</taxon>
    </lineage>
</organism>
<evidence type="ECO:0008006" key="5">
    <source>
        <dbReference type="Google" id="ProtNLM"/>
    </source>
</evidence>
<gene>
    <name evidence="4" type="ORF">PAUS00366_LOCUS5461</name>
</gene>
<evidence type="ECO:0000259" key="3">
    <source>
        <dbReference type="PROSITE" id="PS50800"/>
    </source>
</evidence>
<reference evidence="4" key="1">
    <citation type="submission" date="2021-01" db="EMBL/GenBank/DDBJ databases">
        <authorList>
            <person name="Corre E."/>
            <person name="Pelletier E."/>
            <person name="Niang G."/>
            <person name="Scheremetjew M."/>
            <person name="Finn R."/>
            <person name="Kale V."/>
            <person name="Holt S."/>
            <person name="Cochrane G."/>
            <person name="Meng A."/>
            <person name="Brown T."/>
            <person name="Cohen L."/>
        </authorList>
    </citation>
    <scope>NUCLEOTIDE SEQUENCE</scope>
    <source>
        <strain evidence="4">10249 10 AB</strain>
    </source>
</reference>
<feature type="domain" description="BTB" evidence="1">
    <location>
        <begin position="176"/>
        <end position="233"/>
    </location>
</feature>
<dbReference type="CDD" id="cd00121">
    <property type="entry name" value="MATH"/>
    <property type="match status" value="1"/>
</dbReference>
<dbReference type="SUPFAM" id="SSF49599">
    <property type="entry name" value="TRAF domain-like"/>
    <property type="match status" value="1"/>
</dbReference>
<dbReference type="PROSITE" id="PS50097">
    <property type="entry name" value="BTB"/>
    <property type="match status" value="1"/>
</dbReference>
<evidence type="ECO:0000259" key="1">
    <source>
        <dbReference type="PROSITE" id="PS50097"/>
    </source>
</evidence>
<dbReference type="InterPro" id="IPR008974">
    <property type="entry name" value="TRAF-like"/>
</dbReference>
<dbReference type="GO" id="GO:0016567">
    <property type="term" value="P:protein ubiquitination"/>
    <property type="evidence" value="ECO:0007669"/>
    <property type="project" value="InterPro"/>
</dbReference>
<sequence>MSDPKRNLVDCVSVGGPPKKLMNVQTIRFVIYDFKDHPAKREELVYSPVLRAHGHLWTIKVYPRGCAKSSRDTEYVSCFMKYAEKKPHKPAAIIDMRCKKHELKGSEIRVFDHCWGYKDFLKRDLILDNYLEEDGSLVIEIDIQLAVNQQLVWYPKELHRQDTLAQLYQDATSETADIIFDVGGKEYRAHKTILSVRAKTLFELSKEYEDHVPVPINFTRRETFKTILDFVYTVKTPEIVDEDTATEILVASDRLDCIDLKLYVESVIVDKFLAPTNAAMMFILADSHSCGLLKEAAMNLFAFDPDKVRESEGWSEIEESNRLLREIIWHISLGYLHSSKFDSECYNNEVDRLDVASLREQLRAANLEVDGSRELLIKRIKEYREIHVELLK</sequence>
<evidence type="ECO:0000313" key="4">
    <source>
        <dbReference type="EMBL" id="CAE0712709.1"/>
    </source>
</evidence>
<dbReference type="SMART" id="SM00513">
    <property type="entry name" value="SAP"/>
    <property type="match status" value="1"/>
</dbReference>
<proteinExistence type="predicted"/>
<dbReference type="Gene3D" id="1.10.720.30">
    <property type="entry name" value="SAP domain"/>
    <property type="match status" value="1"/>
</dbReference>
<dbReference type="Gene3D" id="1.25.40.420">
    <property type="match status" value="1"/>
</dbReference>
<dbReference type="PANTHER" id="PTHR26379">
    <property type="entry name" value="BTB/POZ AND MATH DOMAIN-CONTAINING PROTEIN 1"/>
    <property type="match status" value="1"/>
</dbReference>